<dbReference type="GO" id="GO:0008531">
    <property type="term" value="F:riboflavin kinase activity"/>
    <property type="evidence" value="ECO:0007669"/>
    <property type="project" value="UniProtKB-UniRule"/>
</dbReference>
<dbReference type="InterPro" id="IPR015864">
    <property type="entry name" value="FAD_synthase"/>
</dbReference>
<dbReference type="InterPro" id="IPR023468">
    <property type="entry name" value="Riboflavin_kinase"/>
</dbReference>
<evidence type="ECO:0000256" key="13">
    <source>
        <dbReference type="ARBA" id="ARBA00047880"/>
    </source>
</evidence>
<keyword evidence="9 15" id="KW-0418">Kinase</keyword>
<keyword evidence="6 15" id="KW-0808">Transferase</keyword>
<accession>A0ABD4T427</accession>
<keyword evidence="8 15" id="KW-0547">Nucleotide-binding</keyword>
<dbReference type="InterPro" id="IPR014729">
    <property type="entry name" value="Rossmann-like_a/b/a_fold"/>
</dbReference>
<dbReference type="SMART" id="SM00904">
    <property type="entry name" value="Flavokinase"/>
    <property type="match status" value="1"/>
</dbReference>
<keyword evidence="4 15" id="KW-0285">Flavoprotein</keyword>
<evidence type="ECO:0000256" key="3">
    <source>
        <dbReference type="ARBA" id="ARBA00005201"/>
    </source>
</evidence>
<dbReference type="SUPFAM" id="SSF82114">
    <property type="entry name" value="Riboflavin kinase-like"/>
    <property type="match status" value="1"/>
</dbReference>
<keyword evidence="11 15" id="KW-0067">ATP-binding</keyword>
<dbReference type="EC" id="2.7.7.2" evidence="15"/>
<dbReference type="Gene3D" id="3.40.50.620">
    <property type="entry name" value="HUPs"/>
    <property type="match status" value="1"/>
</dbReference>
<dbReference type="Proteomes" id="UP000031561">
    <property type="component" value="Unassembled WGS sequence"/>
</dbReference>
<keyword evidence="7 15" id="KW-0548">Nucleotidyltransferase</keyword>
<dbReference type="GO" id="GO:0005524">
    <property type="term" value="F:ATP binding"/>
    <property type="evidence" value="ECO:0007669"/>
    <property type="project" value="UniProtKB-UniRule"/>
</dbReference>
<dbReference type="Gene3D" id="2.40.30.30">
    <property type="entry name" value="Riboflavin kinase-like"/>
    <property type="match status" value="1"/>
</dbReference>
<evidence type="ECO:0000313" key="17">
    <source>
        <dbReference type="EMBL" id="MCM1983203.1"/>
    </source>
</evidence>
<dbReference type="PANTHER" id="PTHR22749">
    <property type="entry name" value="RIBOFLAVIN KINASE/FMN ADENYLYLTRANSFERASE"/>
    <property type="match status" value="1"/>
</dbReference>
<protein>
    <recommendedName>
        <fullName evidence="15">Riboflavin biosynthesis protein</fullName>
    </recommendedName>
    <domain>
        <recommendedName>
            <fullName evidence="15">Riboflavin kinase</fullName>
            <ecNumber evidence="15">2.7.1.26</ecNumber>
        </recommendedName>
        <alternativeName>
            <fullName evidence="15">Flavokinase</fullName>
        </alternativeName>
    </domain>
    <domain>
        <recommendedName>
            <fullName evidence="15">FMN adenylyltransferase</fullName>
            <ecNumber evidence="15">2.7.7.2</ecNumber>
        </recommendedName>
        <alternativeName>
            <fullName evidence="15">FAD pyrophosphorylase</fullName>
        </alternativeName>
        <alternativeName>
            <fullName evidence="15">FAD synthase</fullName>
        </alternativeName>
    </domain>
</protein>
<feature type="domain" description="Riboflavin kinase" evidence="16">
    <location>
        <begin position="178"/>
        <end position="304"/>
    </location>
</feature>
<comment type="catalytic activity">
    <reaction evidence="13 15">
        <text>riboflavin + ATP = FMN + ADP + H(+)</text>
        <dbReference type="Rhea" id="RHEA:14357"/>
        <dbReference type="ChEBI" id="CHEBI:15378"/>
        <dbReference type="ChEBI" id="CHEBI:30616"/>
        <dbReference type="ChEBI" id="CHEBI:57986"/>
        <dbReference type="ChEBI" id="CHEBI:58210"/>
        <dbReference type="ChEBI" id="CHEBI:456216"/>
        <dbReference type="EC" id="2.7.1.26"/>
    </reaction>
</comment>
<comment type="caution">
    <text evidence="17">The sequence shown here is derived from an EMBL/GenBank/DDBJ whole genome shotgun (WGS) entry which is preliminary data.</text>
</comment>
<keyword evidence="10 15" id="KW-0274">FAD</keyword>
<dbReference type="InterPro" id="IPR023465">
    <property type="entry name" value="Riboflavin_kinase_dom_sf"/>
</dbReference>
<keyword evidence="18" id="KW-1185">Reference proteome</keyword>
<comment type="catalytic activity">
    <reaction evidence="14 15">
        <text>FMN + ATP + H(+) = FAD + diphosphate</text>
        <dbReference type="Rhea" id="RHEA:17237"/>
        <dbReference type="ChEBI" id="CHEBI:15378"/>
        <dbReference type="ChEBI" id="CHEBI:30616"/>
        <dbReference type="ChEBI" id="CHEBI:33019"/>
        <dbReference type="ChEBI" id="CHEBI:57692"/>
        <dbReference type="ChEBI" id="CHEBI:58210"/>
        <dbReference type="EC" id="2.7.7.2"/>
    </reaction>
</comment>
<dbReference type="SUPFAM" id="SSF52374">
    <property type="entry name" value="Nucleotidylyl transferase"/>
    <property type="match status" value="1"/>
</dbReference>
<dbReference type="InterPro" id="IPR002606">
    <property type="entry name" value="Riboflavin_kinase_bac"/>
</dbReference>
<evidence type="ECO:0000256" key="15">
    <source>
        <dbReference type="PIRNR" id="PIRNR004491"/>
    </source>
</evidence>
<dbReference type="AlphaFoldDB" id="A0ABD4T427"/>
<keyword evidence="5 15" id="KW-0288">FMN</keyword>
<dbReference type="EC" id="2.7.1.26" evidence="15"/>
<dbReference type="GO" id="GO:0009398">
    <property type="term" value="P:FMN biosynthetic process"/>
    <property type="evidence" value="ECO:0007669"/>
    <property type="project" value="UniProtKB-UniRule"/>
</dbReference>
<dbReference type="FunFam" id="2.40.30.30:FF:000003">
    <property type="entry name" value="Riboflavin biosynthesis protein"/>
    <property type="match status" value="1"/>
</dbReference>
<dbReference type="Pfam" id="PF06574">
    <property type="entry name" value="FAD_syn"/>
    <property type="match status" value="1"/>
</dbReference>
<gene>
    <name evidence="17" type="ORF">QQ91_0010255</name>
</gene>
<proteinExistence type="inferred from homology"/>
<dbReference type="NCBIfam" id="TIGR00083">
    <property type="entry name" value="ribF"/>
    <property type="match status" value="1"/>
</dbReference>
<keyword evidence="12" id="KW-0511">Multifunctional enzyme</keyword>
<dbReference type="RefSeq" id="WP_166282100.1">
    <property type="nucleotide sequence ID" value="NZ_JTHE03000058.1"/>
</dbReference>
<comment type="function">
    <text evidence="1">Catalyzes the phosphorylation of riboflavin to FMN followed by the adenylation of FMN to FAD.</text>
</comment>
<dbReference type="NCBIfam" id="NF004160">
    <property type="entry name" value="PRK05627.1-3"/>
    <property type="match status" value="1"/>
</dbReference>
<dbReference type="GO" id="GO:0003919">
    <property type="term" value="F:FMN adenylyltransferase activity"/>
    <property type="evidence" value="ECO:0007669"/>
    <property type="project" value="UniProtKB-UniRule"/>
</dbReference>
<evidence type="ECO:0000256" key="10">
    <source>
        <dbReference type="ARBA" id="ARBA00022827"/>
    </source>
</evidence>
<organism evidence="17 18">
    <name type="scientific">Lyngbya confervoides BDU141951</name>
    <dbReference type="NCBI Taxonomy" id="1574623"/>
    <lineage>
        <taxon>Bacteria</taxon>
        <taxon>Bacillati</taxon>
        <taxon>Cyanobacteriota</taxon>
        <taxon>Cyanophyceae</taxon>
        <taxon>Oscillatoriophycideae</taxon>
        <taxon>Oscillatoriales</taxon>
        <taxon>Microcoleaceae</taxon>
        <taxon>Lyngbya</taxon>
    </lineage>
</organism>
<dbReference type="NCBIfam" id="NF004162">
    <property type="entry name" value="PRK05627.1-5"/>
    <property type="match status" value="1"/>
</dbReference>
<evidence type="ECO:0000256" key="7">
    <source>
        <dbReference type="ARBA" id="ARBA00022695"/>
    </source>
</evidence>
<name>A0ABD4T427_9CYAN</name>
<evidence type="ECO:0000313" key="18">
    <source>
        <dbReference type="Proteomes" id="UP000031561"/>
    </source>
</evidence>
<evidence type="ECO:0000256" key="12">
    <source>
        <dbReference type="ARBA" id="ARBA00023268"/>
    </source>
</evidence>
<dbReference type="EMBL" id="JTHE03000058">
    <property type="protein sequence ID" value="MCM1983203.1"/>
    <property type="molecule type" value="Genomic_DNA"/>
</dbReference>
<evidence type="ECO:0000256" key="9">
    <source>
        <dbReference type="ARBA" id="ARBA00022777"/>
    </source>
</evidence>
<dbReference type="PANTHER" id="PTHR22749:SF6">
    <property type="entry name" value="RIBOFLAVIN KINASE"/>
    <property type="match status" value="1"/>
</dbReference>
<evidence type="ECO:0000256" key="2">
    <source>
        <dbReference type="ARBA" id="ARBA00004726"/>
    </source>
</evidence>
<evidence type="ECO:0000256" key="6">
    <source>
        <dbReference type="ARBA" id="ARBA00022679"/>
    </source>
</evidence>
<evidence type="ECO:0000259" key="16">
    <source>
        <dbReference type="SMART" id="SM00904"/>
    </source>
</evidence>
<dbReference type="PIRSF" id="PIRSF004491">
    <property type="entry name" value="FAD_Synth"/>
    <property type="match status" value="1"/>
</dbReference>
<comment type="pathway">
    <text evidence="3 15">Cofactor biosynthesis; FMN biosynthesis; FMN from riboflavin (ATP route): step 1/1.</text>
</comment>
<dbReference type="FunFam" id="3.40.50.620:FF:000021">
    <property type="entry name" value="Riboflavin biosynthesis protein"/>
    <property type="match status" value="1"/>
</dbReference>
<comment type="similarity">
    <text evidence="15">Belongs to the ribF family.</text>
</comment>
<evidence type="ECO:0000256" key="1">
    <source>
        <dbReference type="ARBA" id="ARBA00002121"/>
    </source>
</evidence>
<reference evidence="17 18" key="1">
    <citation type="journal article" date="2015" name="Genome Announc.">
        <title>Draft Genome Sequence of Filamentous Marine Cyanobacterium Lyngbya confervoides Strain BDU141951.</title>
        <authorList>
            <person name="Chandrababunaidu M.M."/>
            <person name="Sen D."/>
            <person name="Tripathy S."/>
        </authorList>
    </citation>
    <scope>NUCLEOTIDE SEQUENCE [LARGE SCALE GENOMIC DNA]</scope>
    <source>
        <strain evidence="17 18">BDU141951</strain>
    </source>
</reference>
<sequence length="306" mass="33699">MWVTSSLNQVLQPTAAALGNFDGLHLGHQRVIQAIQSASAENIYPTVVAFDPHPHEYFSGQMRQLLTPVQEKATLLQALGVAQLVLLPFNQRIASLTPEAFVRDILITRLRVQQLSVGFNFHFGRDRSGNPDLLVELGQRFGIQVHVADPHRLAGEPVSSSLIRTALETGDLTRANQLLGRSYALTGTVVHGEALGRTLGFPTANVEVPGNKFLPRYGVYRVSVQLGQDPQRYGGVMNLGDRPTVNGQHHSIEVHLLDWSGDLYGQTLTVSLQQFLRPEQKFSSLAELQAQIQRDCDTARAQLTSV</sequence>
<evidence type="ECO:0000256" key="11">
    <source>
        <dbReference type="ARBA" id="ARBA00022840"/>
    </source>
</evidence>
<evidence type="ECO:0000256" key="5">
    <source>
        <dbReference type="ARBA" id="ARBA00022643"/>
    </source>
</evidence>
<dbReference type="Pfam" id="PF01687">
    <property type="entry name" value="Flavokinase"/>
    <property type="match status" value="1"/>
</dbReference>
<dbReference type="GO" id="GO:0006747">
    <property type="term" value="P:FAD biosynthetic process"/>
    <property type="evidence" value="ECO:0007669"/>
    <property type="project" value="UniProtKB-UniRule"/>
</dbReference>
<evidence type="ECO:0000256" key="14">
    <source>
        <dbReference type="ARBA" id="ARBA00049494"/>
    </source>
</evidence>
<evidence type="ECO:0000256" key="8">
    <source>
        <dbReference type="ARBA" id="ARBA00022741"/>
    </source>
</evidence>
<comment type="pathway">
    <text evidence="2 15">Cofactor biosynthesis; FAD biosynthesis; FAD from FMN: step 1/1.</text>
</comment>
<evidence type="ECO:0000256" key="4">
    <source>
        <dbReference type="ARBA" id="ARBA00022630"/>
    </source>
</evidence>
<dbReference type="CDD" id="cd02064">
    <property type="entry name" value="FAD_synthetase_N"/>
    <property type="match status" value="1"/>
</dbReference>
<dbReference type="InterPro" id="IPR015865">
    <property type="entry name" value="Riboflavin_kinase_bac/euk"/>
</dbReference>